<protein>
    <recommendedName>
        <fullName evidence="17">Dynein heavy chain</fullName>
    </recommendedName>
</protein>
<dbReference type="GO" id="GO:0051959">
    <property type="term" value="F:dynein light intermediate chain binding"/>
    <property type="evidence" value="ECO:0007669"/>
    <property type="project" value="InterPro"/>
</dbReference>
<dbReference type="EMBL" id="OU896711">
    <property type="protein sequence ID" value="CAH1171353.1"/>
    <property type="molecule type" value="Genomic_DNA"/>
</dbReference>
<evidence type="ECO:0000256" key="8">
    <source>
        <dbReference type="ARBA" id="ARBA00023054"/>
    </source>
</evidence>
<keyword evidence="10" id="KW-0505">Motor protein</keyword>
<evidence type="ECO:0000256" key="4">
    <source>
        <dbReference type="ARBA" id="ARBA00022701"/>
    </source>
</evidence>
<proteinExistence type="inferred from homology"/>
<keyword evidence="4" id="KW-0493">Microtubule</keyword>
<dbReference type="InterPro" id="IPR042219">
    <property type="entry name" value="AAA_lid_11_sf"/>
</dbReference>
<organism evidence="15 16">
    <name type="scientific">Phaedon cochleariae</name>
    <name type="common">Mustard beetle</name>
    <dbReference type="NCBI Taxonomy" id="80249"/>
    <lineage>
        <taxon>Eukaryota</taxon>
        <taxon>Metazoa</taxon>
        <taxon>Ecdysozoa</taxon>
        <taxon>Arthropoda</taxon>
        <taxon>Hexapoda</taxon>
        <taxon>Insecta</taxon>
        <taxon>Pterygota</taxon>
        <taxon>Neoptera</taxon>
        <taxon>Endopterygota</taxon>
        <taxon>Coleoptera</taxon>
        <taxon>Polyphaga</taxon>
        <taxon>Cucujiformia</taxon>
        <taxon>Chrysomeloidea</taxon>
        <taxon>Chrysomelidae</taxon>
        <taxon>Chrysomelinae</taxon>
        <taxon>Chrysomelini</taxon>
        <taxon>Phaedon</taxon>
    </lineage>
</organism>
<evidence type="ECO:0000256" key="3">
    <source>
        <dbReference type="ARBA" id="ARBA00022490"/>
    </source>
</evidence>
<evidence type="ECO:0000256" key="9">
    <source>
        <dbReference type="ARBA" id="ARBA00023069"/>
    </source>
</evidence>
<keyword evidence="7" id="KW-0243">Dynein</keyword>
<gene>
    <name evidence="15" type="ORF">PHAECO_LOCUS9029</name>
</gene>
<dbReference type="InterPro" id="IPR004273">
    <property type="entry name" value="Dynein_heavy_D6_P-loop"/>
</dbReference>
<evidence type="ECO:0000313" key="15">
    <source>
        <dbReference type="EMBL" id="CAH1171353.1"/>
    </source>
</evidence>
<dbReference type="Gene3D" id="3.40.50.300">
    <property type="entry name" value="P-loop containing nucleotide triphosphate hydrolases"/>
    <property type="match status" value="1"/>
</dbReference>
<feature type="domain" description="Dynein heavy chain region D6 P-loop" evidence="13">
    <location>
        <begin position="322"/>
        <end position="431"/>
    </location>
</feature>
<evidence type="ECO:0000259" key="13">
    <source>
        <dbReference type="Pfam" id="PF03028"/>
    </source>
</evidence>
<keyword evidence="5" id="KW-0547">Nucleotide-binding</keyword>
<keyword evidence="11" id="KW-0206">Cytoskeleton</keyword>
<dbReference type="GO" id="GO:0008569">
    <property type="term" value="F:minus-end-directed microtubule motor activity"/>
    <property type="evidence" value="ECO:0007669"/>
    <property type="project" value="InterPro"/>
</dbReference>
<keyword evidence="16" id="KW-1185">Reference proteome</keyword>
<evidence type="ECO:0000256" key="12">
    <source>
        <dbReference type="ARBA" id="ARBA00023273"/>
    </source>
</evidence>
<dbReference type="InterPro" id="IPR027417">
    <property type="entry name" value="P-loop_NTPase"/>
</dbReference>
<dbReference type="Gene3D" id="1.10.8.1220">
    <property type="match status" value="1"/>
</dbReference>
<dbReference type="FunFam" id="3.40.50.300:FF:000320">
    <property type="entry name" value="Dynein, axonemal, heavy chain 5"/>
    <property type="match status" value="1"/>
</dbReference>
<dbReference type="FunFam" id="1.10.8.1220:FF:000001">
    <property type="entry name" value="Dynein axonemal heavy chain 5"/>
    <property type="match status" value="1"/>
</dbReference>
<dbReference type="GO" id="GO:0005524">
    <property type="term" value="F:ATP binding"/>
    <property type="evidence" value="ECO:0007669"/>
    <property type="project" value="UniProtKB-KW"/>
</dbReference>
<dbReference type="Gene3D" id="6.10.140.1060">
    <property type="match status" value="1"/>
</dbReference>
<dbReference type="Gene3D" id="1.10.8.720">
    <property type="entry name" value="Region D6 of dynein motor"/>
    <property type="match status" value="1"/>
</dbReference>
<keyword evidence="3" id="KW-0963">Cytoplasm</keyword>
<dbReference type="GO" id="GO:0045505">
    <property type="term" value="F:dynein intermediate chain binding"/>
    <property type="evidence" value="ECO:0007669"/>
    <property type="project" value="InterPro"/>
</dbReference>
<evidence type="ECO:0000256" key="7">
    <source>
        <dbReference type="ARBA" id="ARBA00023017"/>
    </source>
</evidence>
<dbReference type="InterPro" id="IPR026983">
    <property type="entry name" value="DHC"/>
</dbReference>
<dbReference type="OrthoDB" id="6755844at2759"/>
<reference evidence="15" key="2">
    <citation type="submission" date="2022-10" db="EMBL/GenBank/DDBJ databases">
        <authorList>
            <consortium name="ENA_rothamsted_submissions"/>
            <consortium name="culmorum"/>
            <person name="King R."/>
        </authorList>
    </citation>
    <scope>NUCLEOTIDE SEQUENCE</scope>
</reference>
<comment type="similarity">
    <text evidence="2">Belongs to the dynein heavy chain family.</text>
</comment>
<name>A0A9P0GPI8_PHACE</name>
<evidence type="ECO:0000256" key="5">
    <source>
        <dbReference type="ARBA" id="ARBA00022741"/>
    </source>
</evidence>
<dbReference type="GO" id="GO:0005930">
    <property type="term" value="C:axoneme"/>
    <property type="evidence" value="ECO:0007669"/>
    <property type="project" value="UniProtKB-SubCell"/>
</dbReference>
<dbReference type="Pfam" id="PF12781">
    <property type="entry name" value="AAA_9"/>
    <property type="match status" value="1"/>
</dbReference>
<sequence length="489" mass="55952">MLGLEDQLLGRVILMEKSDLEAERVALFESVMQNQRRMKELESNLLSRLNSTQGSLVDDEELINVLQVTKSTAEEVTQKLSVSVHTEKKINVAREEFRAVAARGSILYFLIVEMSNVNVMYQNSLKQFLILFDNSITKSEKSTDTSERIDIILRYLTHEVWVFTQRSLYERHKSLFTLMMAIKIDLHKGLISHEEFMAFIKGGASLDLNAVAPKPFKWILDITWLNLVEINKLSTFTEILTKIEANEKDWKLWYEKEKPEEEDLPCGYQKNLDVFRKLLLIRSWSPDRTLSQARKYIMDSLGNEYGEPCILDLEVTWSESEPRSPLICILSIGSDPSPQISALAKAKDIPLKAVSMGQGQEIVARDMLEFAMANGGWVLLQNVHLSLPFATEVMAIVVDTATVHDSFRVWLTTEVHEQFPIGLLQMAIKFTNEPPQGIRASMKRTYQNVTQDFLDYSTQAQWPPLLYAVAFLHTVVQERRKFGPLGKSI</sequence>
<keyword evidence="9" id="KW-0969">Cilium</keyword>
<evidence type="ECO:0000313" key="16">
    <source>
        <dbReference type="Proteomes" id="UP001153737"/>
    </source>
</evidence>
<keyword evidence="8" id="KW-0175">Coiled coil</keyword>
<dbReference type="GO" id="GO:0005874">
    <property type="term" value="C:microtubule"/>
    <property type="evidence" value="ECO:0007669"/>
    <property type="project" value="UniProtKB-KW"/>
</dbReference>
<dbReference type="AlphaFoldDB" id="A0A9P0GPI8"/>
<evidence type="ECO:0000256" key="11">
    <source>
        <dbReference type="ARBA" id="ARBA00023212"/>
    </source>
</evidence>
<keyword evidence="12" id="KW-0966">Cell projection</keyword>
<dbReference type="Pfam" id="PF03028">
    <property type="entry name" value="Dynein_heavy"/>
    <property type="match status" value="1"/>
</dbReference>
<dbReference type="GO" id="GO:0030286">
    <property type="term" value="C:dynein complex"/>
    <property type="evidence" value="ECO:0007669"/>
    <property type="project" value="UniProtKB-KW"/>
</dbReference>
<comment type="subcellular location">
    <subcellularLocation>
        <location evidence="1">Cytoplasm</location>
        <location evidence="1">Cytoskeleton</location>
        <location evidence="1">Cilium axoneme</location>
    </subcellularLocation>
</comment>
<dbReference type="PANTHER" id="PTHR46961:SF19">
    <property type="entry name" value="DYNEIN HEAVY CHAIN 5, AXONEMAL"/>
    <property type="match status" value="1"/>
</dbReference>
<dbReference type="PANTHER" id="PTHR46961">
    <property type="entry name" value="DYNEIN HEAVY CHAIN 1, AXONEMAL-LIKE PROTEIN"/>
    <property type="match status" value="1"/>
</dbReference>
<evidence type="ECO:0008006" key="17">
    <source>
        <dbReference type="Google" id="ProtNLM"/>
    </source>
</evidence>
<evidence type="ECO:0000259" key="14">
    <source>
        <dbReference type="Pfam" id="PF12781"/>
    </source>
</evidence>
<accession>A0A9P0GPI8</accession>
<evidence type="ECO:0000256" key="6">
    <source>
        <dbReference type="ARBA" id="ARBA00022840"/>
    </source>
</evidence>
<evidence type="ECO:0000256" key="2">
    <source>
        <dbReference type="ARBA" id="ARBA00008887"/>
    </source>
</evidence>
<dbReference type="GO" id="GO:0007018">
    <property type="term" value="P:microtubule-based movement"/>
    <property type="evidence" value="ECO:0007669"/>
    <property type="project" value="InterPro"/>
</dbReference>
<dbReference type="Proteomes" id="UP001153737">
    <property type="component" value="Chromosome 5"/>
</dbReference>
<keyword evidence="6" id="KW-0067">ATP-binding</keyword>
<evidence type="ECO:0000256" key="10">
    <source>
        <dbReference type="ARBA" id="ARBA00023175"/>
    </source>
</evidence>
<evidence type="ECO:0000256" key="1">
    <source>
        <dbReference type="ARBA" id="ARBA00004430"/>
    </source>
</evidence>
<reference evidence="15" key="1">
    <citation type="submission" date="2022-01" db="EMBL/GenBank/DDBJ databases">
        <authorList>
            <person name="King R."/>
        </authorList>
    </citation>
    <scope>NUCLEOTIDE SEQUENCE</scope>
</reference>
<feature type="domain" description="Dynein heavy chain ATP-binding dynein motor region" evidence="14">
    <location>
        <begin position="3"/>
        <end position="76"/>
    </location>
</feature>
<dbReference type="InterPro" id="IPR035706">
    <property type="entry name" value="AAA_9"/>
</dbReference>